<comment type="caution">
    <text evidence="1">The sequence shown here is derived from an EMBL/GenBank/DDBJ whole genome shotgun (WGS) entry which is preliminary data.</text>
</comment>
<protein>
    <submittedName>
        <fullName evidence="1">Uncharacterized protein</fullName>
    </submittedName>
</protein>
<proteinExistence type="predicted"/>
<gene>
    <name evidence="1" type="ORF">CR513_18809</name>
</gene>
<name>A0A371H668_MUCPR</name>
<reference evidence="1" key="1">
    <citation type="submission" date="2018-05" db="EMBL/GenBank/DDBJ databases">
        <title>Draft genome of Mucuna pruriens seed.</title>
        <authorList>
            <person name="Nnadi N.E."/>
            <person name="Vos R."/>
            <person name="Hasami M.H."/>
            <person name="Devisetty U.K."/>
            <person name="Aguiy J.C."/>
        </authorList>
    </citation>
    <scope>NUCLEOTIDE SEQUENCE [LARGE SCALE GENOMIC DNA]</scope>
    <source>
        <strain evidence="1">JCA_2017</strain>
    </source>
</reference>
<evidence type="ECO:0000313" key="2">
    <source>
        <dbReference type="Proteomes" id="UP000257109"/>
    </source>
</evidence>
<sequence length="175" mass="19595">MDSVGRVLTRSLLVELDSISARSNIGKLHAYDPEIDRTNHKLIRSLRSSEVANSSHSHTSSVFASDSTILKFNGAGLDFDLADSDSSLGLCILKFSLDNIADNNSTLKELTIPYIILRVNLGDDPQKHLKEFHVVCPTMRQHGVLKDYIKMKAFPFSLDEATKDWLYLQPTLFNT</sequence>
<keyword evidence="2" id="KW-1185">Reference proteome</keyword>
<dbReference type="AlphaFoldDB" id="A0A371H668"/>
<dbReference type="Proteomes" id="UP000257109">
    <property type="component" value="Unassembled WGS sequence"/>
</dbReference>
<organism evidence="1 2">
    <name type="scientific">Mucuna pruriens</name>
    <name type="common">Velvet bean</name>
    <name type="synonym">Dolichos pruriens</name>
    <dbReference type="NCBI Taxonomy" id="157652"/>
    <lineage>
        <taxon>Eukaryota</taxon>
        <taxon>Viridiplantae</taxon>
        <taxon>Streptophyta</taxon>
        <taxon>Embryophyta</taxon>
        <taxon>Tracheophyta</taxon>
        <taxon>Spermatophyta</taxon>
        <taxon>Magnoliopsida</taxon>
        <taxon>eudicotyledons</taxon>
        <taxon>Gunneridae</taxon>
        <taxon>Pentapetalae</taxon>
        <taxon>rosids</taxon>
        <taxon>fabids</taxon>
        <taxon>Fabales</taxon>
        <taxon>Fabaceae</taxon>
        <taxon>Papilionoideae</taxon>
        <taxon>50 kb inversion clade</taxon>
        <taxon>NPAAA clade</taxon>
        <taxon>indigoferoid/millettioid clade</taxon>
        <taxon>Phaseoleae</taxon>
        <taxon>Mucuna</taxon>
    </lineage>
</organism>
<dbReference type="EMBL" id="QJKJ01003482">
    <property type="protein sequence ID" value="RDX98287.1"/>
    <property type="molecule type" value="Genomic_DNA"/>
</dbReference>
<evidence type="ECO:0000313" key="1">
    <source>
        <dbReference type="EMBL" id="RDX98287.1"/>
    </source>
</evidence>
<accession>A0A371H668</accession>
<feature type="non-terminal residue" evidence="1">
    <location>
        <position position="1"/>
    </location>
</feature>